<keyword evidence="2" id="KW-1185">Reference proteome</keyword>
<sequence length="273" mass="30282">MVAPRLHIMTATASDYAVILRRGPTQQVASIGWHRASDSFELGQWLHGRIYEHRADLSPDGRHMIYFAGKGGVREGRAPWWTAISRAPYLHAIAFLPQDSTWGGGGAFTEQGEVFLNGGGPLPNDADGLVPAANTAMPHSTDGFHMGGLYAAAMQRRGWQADSVPGYGAGLWRELAGGWRIELRFETQAANRSIVANRYALVLPGKARVDHPDWEWADIWQDGLHFAAQGGLHFARIGPDGQLHDHRPIRNFSDMSFERIRAPYDDRNKGDHR</sequence>
<comment type="caution">
    <text evidence="1">The sequence shown here is derived from an EMBL/GenBank/DDBJ whole genome shotgun (WGS) entry which is preliminary data.</text>
</comment>
<evidence type="ECO:0000313" key="1">
    <source>
        <dbReference type="EMBL" id="GKY86753.1"/>
    </source>
</evidence>
<name>A0ABQ5LP55_9RHOB</name>
<accession>A0ABQ5LP55</accession>
<gene>
    <name evidence="1" type="ORF">STA1M1_06220</name>
</gene>
<reference evidence="1" key="1">
    <citation type="journal article" date="2023" name="Int. J. Syst. Evol. Microbiol.">
        <title>Sinisalibacter aestuarii sp. nov., isolated from estuarine sediment of the Arakawa River.</title>
        <authorList>
            <person name="Arafat S.T."/>
            <person name="Hirano S."/>
            <person name="Sato A."/>
            <person name="Takeuchi K."/>
            <person name="Yasuda T."/>
            <person name="Terahara T."/>
            <person name="Hamada M."/>
            <person name="Kobayashi T."/>
        </authorList>
    </citation>
    <scope>NUCLEOTIDE SEQUENCE</scope>
    <source>
        <strain evidence="1">B-399</strain>
    </source>
</reference>
<dbReference type="EMBL" id="BROH01000001">
    <property type="protein sequence ID" value="GKY86753.1"/>
    <property type="molecule type" value="Genomic_DNA"/>
</dbReference>
<organism evidence="1 2">
    <name type="scientific">Sinisalibacter aestuarii</name>
    <dbReference type="NCBI Taxonomy" id="2949426"/>
    <lineage>
        <taxon>Bacteria</taxon>
        <taxon>Pseudomonadati</taxon>
        <taxon>Pseudomonadota</taxon>
        <taxon>Alphaproteobacteria</taxon>
        <taxon>Rhodobacterales</taxon>
        <taxon>Roseobacteraceae</taxon>
        <taxon>Sinisalibacter</taxon>
    </lineage>
</organism>
<protein>
    <submittedName>
        <fullName evidence="1">Uncharacterized protein</fullName>
    </submittedName>
</protein>
<evidence type="ECO:0000313" key="2">
    <source>
        <dbReference type="Proteomes" id="UP001144205"/>
    </source>
</evidence>
<dbReference type="RefSeq" id="WP_281840709.1">
    <property type="nucleotide sequence ID" value="NZ_BROH01000001.1"/>
</dbReference>
<dbReference type="Proteomes" id="UP001144205">
    <property type="component" value="Unassembled WGS sequence"/>
</dbReference>
<proteinExistence type="predicted"/>